<keyword evidence="1" id="KW-0862">Zinc</keyword>
<keyword evidence="1" id="KW-0440">LIM domain</keyword>
<protein>
    <recommendedName>
        <fullName evidence="4">LIM zinc-binding domain-containing protein</fullName>
    </recommendedName>
</protein>
<reference evidence="2" key="3">
    <citation type="submission" date="2025-09" db="UniProtKB">
        <authorList>
            <consortium name="Ensembl"/>
        </authorList>
    </citation>
    <scope>IDENTIFICATION</scope>
    <source>
        <strain evidence="2">Hd-rR</strain>
    </source>
</reference>
<dbReference type="SUPFAM" id="SSF57716">
    <property type="entry name" value="Glucocorticoid receptor-like (DNA-binding domain)"/>
    <property type="match status" value="1"/>
</dbReference>
<dbReference type="PANTHER" id="PTHR24206">
    <property type="entry name" value="OS06G0237300 PROTEIN"/>
    <property type="match status" value="1"/>
</dbReference>
<dbReference type="GeneTree" id="ENSGT00940000158377"/>
<dbReference type="Ensembl" id="ENSORLT00000028662.1">
    <property type="protein sequence ID" value="ENSORLP00000036077.1"/>
    <property type="gene ID" value="ENSORLG00000027777.1"/>
</dbReference>
<keyword evidence="3" id="KW-1185">Reference proteome</keyword>
<dbReference type="Gene3D" id="2.10.110.10">
    <property type="entry name" value="Cysteine Rich Protein"/>
    <property type="match status" value="1"/>
</dbReference>
<dbReference type="AlphaFoldDB" id="A0A3B3HW65"/>
<sequence length="156" mass="17727">MIIITIIIIIIRRRIGIRIISDTFLSHNVQILLRILSHPLRGAVSCRLAVLGGGGATFQPSAKEMCSAGLTPIYPMEKMVASKLMLHHNFSCKYCKKKLSIHNDSSLHGEFYCVSHYQQLFKRKGNYDEAFGHTPHKDRWFNKNKPDPGNFTNAPF</sequence>
<evidence type="ECO:0000256" key="1">
    <source>
        <dbReference type="ARBA" id="ARBA00023038"/>
    </source>
</evidence>
<reference evidence="2 3" key="1">
    <citation type="journal article" date="2007" name="Nature">
        <title>The medaka draft genome and insights into vertebrate genome evolution.</title>
        <authorList>
            <person name="Kasahara M."/>
            <person name="Naruse K."/>
            <person name="Sasaki S."/>
            <person name="Nakatani Y."/>
            <person name="Qu W."/>
            <person name="Ahsan B."/>
            <person name="Yamada T."/>
            <person name="Nagayasu Y."/>
            <person name="Doi K."/>
            <person name="Kasai Y."/>
            <person name="Jindo T."/>
            <person name="Kobayashi D."/>
            <person name="Shimada A."/>
            <person name="Toyoda A."/>
            <person name="Kuroki Y."/>
            <person name="Fujiyama A."/>
            <person name="Sasaki T."/>
            <person name="Shimizu A."/>
            <person name="Asakawa S."/>
            <person name="Shimizu N."/>
            <person name="Hashimoto S."/>
            <person name="Yang J."/>
            <person name="Lee Y."/>
            <person name="Matsushima K."/>
            <person name="Sugano S."/>
            <person name="Sakaizumi M."/>
            <person name="Narita T."/>
            <person name="Ohishi K."/>
            <person name="Haga S."/>
            <person name="Ohta F."/>
            <person name="Nomoto H."/>
            <person name="Nogata K."/>
            <person name="Morishita T."/>
            <person name="Endo T."/>
            <person name="Shin-I T."/>
            <person name="Takeda H."/>
            <person name="Morishita S."/>
            <person name="Kohara Y."/>
        </authorList>
    </citation>
    <scope>NUCLEOTIDE SEQUENCE [LARGE SCALE GENOMIC DNA]</scope>
    <source>
        <strain evidence="2 3">Hd-rR</strain>
    </source>
</reference>
<name>A0A3B3HW65_ORYLA</name>
<organism evidence="2 3">
    <name type="scientific">Oryzias latipes</name>
    <name type="common">Japanese rice fish</name>
    <name type="synonym">Japanese killifish</name>
    <dbReference type="NCBI Taxonomy" id="8090"/>
    <lineage>
        <taxon>Eukaryota</taxon>
        <taxon>Metazoa</taxon>
        <taxon>Chordata</taxon>
        <taxon>Craniata</taxon>
        <taxon>Vertebrata</taxon>
        <taxon>Euteleostomi</taxon>
        <taxon>Actinopterygii</taxon>
        <taxon>Neopterygii</taxon>
        <taxon>Teleostei</taxon>
        <taxon>Neoteleostei</taxon>
        <taxon>Acanthomorphata</taxon>
        <taxon>Ovalentaria</taxon>
        <taxon>Atherinomorphae</taxon>
        <taxon>Beloniformes</taxon>
        <taxon>Adrianichthyidae</taxon>
        <taxon>Oryziinae</taxon>
        <taxon>Oryzias</taxon>
    </lineage>
</organism>
<dbReference type="Proteomes" id="UP000001038">
    <property type="component" value="Chromosome 17"/>
</dbReference>
<evidence type="ECO:0000313" key="2">
    <source>
        <dbReference type="Ensembl" id="ENSORLP00000036077.1"/>
    </source>
</evidence>
<accession>A0A3B3HW65</accession>
<evidence type="ECO:0008006" key="4">
    <source>
        <dbReference type="Google" id="ProtNLM"/>
    </source>
</evidence>
<evidence type="ECO:0000313" key="3">
    <source>
        <dbReference type="Proteomes" id="UP000001038"/>
    </source>
</evidence>
<keyword evidence="1" id="KW-0479">Metal-binding</keyword>
<proteinExistence type="predicted"/>
<dbReference type="Bgee" id="ENSORLG00000027777">
    <property type="expression patterns" value="Expressed in intestine and 1 other cell type or tissue"/>
</dbReference>
<reference evidence="2" key="2">
    <citation type="submission" date="2025-08" db="UniProtKB">
        <authorList>
            <consortium name="Ensembl"/>
        </authorList>
    </citation>
    <scope>IDENTIFICATION</scope>
    <source>
        <strain evidence="2">Hd-rR</strain>
    </source>
</reference>